<evidence type="ECO:0000313" key="2">
    <source>
        <dbReference type="Proteomes" id="UP000253919"/>
    </source>
</evidence>
<dbReference type="AlphaFoldDB" id="A0A369Q677"/>
<gene>
    <name evidence="1" type="ORF">AHMF7616_05241</name>
</gene>
<evidence type="ECO:0000313" key="1">
    <source>
        <dbReference type="EMBL" id="RDC58807.1"/>
    </source>
</evidence>
<dbReference type="OrthoDB" id="979415at2"/>
<name>A0A369Q677_9BACT</name>
<sequence length="143" mass="17089">MVYTATTRQVYEDEALIIYVDLPLSLLRLVWQQQPTSTQYRQGYRQGIMLALEHKTRFWLTDSRQVLYLHQADQHWMYAKMRPLLKGGKLQRMAIVLQPETLIMTDQQPLREKGINPFQEKRLFPLEFFLDVGSAFVWLQEEK</sequence>
<protein>
    <submittedName>
        <fullName evidence="1">Uncharacterized protein</fullName>
    </submittedName>
</protein>
<organism evidence="1 2">
    <name type="scientific">Adhaeribacter pallidiroseus</name>
    <dbReference type="NCBI Taxonomy" id="2072847"/>
    <lineage>
        <taxon>Bacteria</taxon>
        <taxon>Pseudomonadati</taxon>
        <taxon>Bacteroidota</taxon>
        <taxon>Cytophagia</taxon>
        <taxon>Cytophagales</taxon>
        <taxon>Hymenobacteraceae</taxon>
        <taxon>Adhaeribacter</taxon>
    </lineage>
</organism>
<dbReference type="Proteomes" id="UP000253919">
    <property type="component" value="Unassembled WGS sequence"/>
</dbReference>
<dbReference type="EMBL" id="QASA01000002">
    <property type="protein sequence ID" value="RDC58807.1"/>
    <property type="molecule type" value="Genomic_DNA"/>
</dbReference>
<reference evidence="1 2" key="1">
    <citation type="submission" date="2018-04" db="EMBL/GenBank/DDBJ databases">
        <title>Adhaeribacter sp. HMF7616 genome sequencing and assembly.</title>
        <authorList>
            <person name="Kang H."/>
            <person name="Kang J."/>
            <person name="Cha I."/>
            <person name="Kim H."/>
            <person name="Joh K."/>
        </authorList>
    </citation>
    <scope>NUCLEOTIDE SEQUENCE [LARGE SCALE GENOMIC DNA]</scope>
    <source>
        <strain evidence="1 2">HMF7616</strain>
    </source>
</reference>
<accession>A0A369Q677</accession>
<dbReference type="RefSeq" id="WP_115375821.1">
    <property type="nucleotide sequence ID" value="NZ_QASA01000002.1"/>
</dbReference>
<keyword evidence="2" id="KW-1185">Reference proteome</keyword>
<comment type="caution">
    <text evidence="1">The sequence shown here is derived from an EMBL/GenBank/DDBJ whole genome shotgun (WGS) entry which is preliminary data.</text>
</comment>
<proteinExistence type="predicted"/>